<name>A0ABZ3CT91_9GAMM</name>
<dbReference type="SUPFAM" id="SSF101478">
    <property type="entry name" value="ADP-ribosylglycohydrolase"/>
    <property type="match status" value="1"/>
</dbReference>
<gene>
    <name evidence="3" type="ORF">AAGT95_21180</name>
</gene>
<dbReference type="InterPro" id="IPR036705">
    <property type="entry name" value="Ribosyl_crysJ1_sf"/>
</dbReference>
<organism evidence="3 4">
    <name type="scientific">Salinicola lusitanus</name>
    <dbReference type="NCBI Taxonomy" id="1949085"/>
    <lineage>
        <taxon>Bacteria</taxon>
        <taxon>Pseudomonadati</taxon>
        <taxon>Pseudomonadota</taxon>
        <taxon>Gammaproteobacteria</taxon>
        <taxon>Oceanospirillales</taxon>
        <taxon>Halomonadaceae</taxon>
        <taxon>Salinicola</taxon>
    </lineage>
</organism>
<evidence type="ECO:0000313" key="4">
    <source>
        <dbReference type="Proteomes" id="UP001453229"/>
    </source>
</evidence>
<proteinExistence type="inferred from homology"/>
<keyword evidence="4" id="KW-1185">Reference proteome</keyword>
<protein>
    <submittedName>
        <fullName evidence="3">ADP-ribosylglycohydrolase family protein</fullName>
    </submittedName>
</protein>
<evidence type="ECO:0000313" key="3">
    <source>
        <dbReference type="EMBL" id="XAD54301.1"/>
    </source>
</evidence>
<dbReference type="EMBL" id="CP151919">
    <property type="protein sequence ID" value="XAD54301.1"/>
    <property type="molecule type" value="Genomic_DNA"/>
</dbReference>
<dbReference type="InterPro" id="IPR050792">
    <property type="entry name" value="ADP-ribosylglycohydrolase"/>
</dbReference>
<evidence type="ECO:0000256" key="1">
    <source>
        <dbReference type="ARBA" id="ARBA00010702"/>
    </source>
</evidence>
<comment type="similarity">
    <text evidence="1">Belongs to the ADP-ribosylglycohydrolase family.</text>
</comment>
<accession>A0ABZ3CT91</accession>
<dbReference type="Proteomes" id="UP001453229">
    <property type="component" value="Chromosome"/>
</dbReference>
<dbReference type="PANTHER" id="PTHR16222">
    <property type="entry name" value="ADP-RIBOSYLGLYCOHYDROLASE"/>
    <property type="match status" value="1"/>
</dbReference>
<dbReference type="InterPro" id="IPR005502">
    <property type="entry name" value="Ribosyl_crysJ1"/>
</dbReference>
<dbReference type="Gene3D" id="1.10.4080.10">
    <property type="entry name" value="ADP-ribosylation/Crystallin J1"/>
    <property type="match status" value="1"/>
</dbReference>
<keyword evidence="2" id="KW-0378">Hydrolase</keyword>
<sequence length="342" mass="35519">MFDAADHASPLRQRALGAFYGLALGDALGMPTQSLSRQQIVATFGEITTLIDARADQPIAPGMPAGSITDDTEQAMLIADLLIDGRGSIDPLTFAERLIAWEDDMRARGSRDLLGPSTQRAVARITQGIPPEEAGRLGATNGAAMRITPVGIAFDVAYAERFMEAVYAASSVTHNTGLGIAGAASVAATISAGLNGAALAQALDIGTEFAEHGERLGYWFAGARLAPRIRWIRSQMAGISDATAITLLNDLVGTSVLAQESIVAAFALAELAGDAPQRALCLAASLGGDTDTIAAILGAMLGACAGLDALPSDLIDQVKRRNRLDLEPRVEALLTLRASTSP</sequence>
<dbReference type="Pfam" id="PF03747">
    <property type="entry name" value="ADP_ribosyl_GH"/>
    <property type="match status" value="1"/>
</dbReference>
<dbReference type="RefSeq" id="WP_342595039.1">
    <property type="nucleotide sequence ID" value="NZ_CP151919.1"/>
</dbReference>
<reference evidence="3 4" key="1">
    <citation type="submission" date="2024-04" db="EMBL/GenBank/DDBJ databases">
        <title>Salinicola lusitanus LLJ914,a marine bacterium isolated from the Okinawa Trough.</title>
        <authorList>
            <person name="Li J."/>
        </authorList>
    </citation>
    <scope>NUCLEOTIDE SEQUENCE [LARGE SCALE GENOMIC DNA]</scope>
    <source>
        <strain evidence="3 4">LLJ914</strain>
    </source>
</reference>
<evidence type="ECO:0000256" key="2">
    <source>
        <dbReference type="ARBA" id="ARBA00022801"/>
    </source>
</evidence>
<dbReference type="PANTHER" id="PTHR16222:SF24">
    <property type="entry name" value="ADP-RIBOSYLHYDROLASE ARH3"/>
    <property type="match status" value="1"/>
</dbReference>